<dbReference type="KEGG" id="bbae:FRD01_21760"/>
<evidence type="ECO:0000313" key="2">
    <source>
        <dbReference type="EMBL" id="QED29809.1"/>
    </source>
</evidence>
<sequence length="146" mass="15978">MKYRWLLLAMCVLVLSGCKTPEVNLKSALLKNLTASRLDVGLNLDVFNPNEYELPIQQVDWSLDLFNSRFNDGSVALKRNIPAARRVGVEVPLGIAFNAVAVGAQNILTKRSIPWGIDGGVAFRTPAGPVRADFGSMGQWANPLLR</sequence>
<gene>
    <name evidence="2" type="ORF">FRD01_21760</name>
</gene>
<dbReference type="SUPFAM" id="SSF117070">
    <property type="entry name" value="LEA14-like"/>
    <property type="match status" value="1"/>
</dbReference>
<evidence type="ECO:0000313" key="3">
    <source>
        <dbReference type="Proteomes" id="UP000321595"/>
    </source>
</evidence>
<dbReference type="Gene3D" id="2.60.40.1820">
    <property type="match status" value="1"/>
</dbReference>
<name>A0A5B8Y291_9DELT</name>
<dbReference type="Proteomes" id="UP000321595">
    <property type="component" value="Chromosome"/>
</dbReference>
<proteinExistence type="predicted"/>
<reference evidence="2 3" key="1">
    <citation type="submission" date="2019-08" db="EMBL/GenBank/DDBJ databases">
        <authorList>
            <person name="Liang Q."/>
        </authorList>
    </citation>
    <scope>NUCLEOTIDE SEQUENCE [LARGE SCALE GENOMIC DNA]</scope>
    <source>
        <strain evidence="2 3">V1718</strain>
    </source>
</reference>
<dbReference type="EMBL" id="CP042467">
    <property type="protein sequence ID" value="QED29809.1"/>
    <property type="molecule type" value="Genomic_DNA"/>
</dbReference>
<evidence type="ECO:0000259" key="1">
    <source>
        <dbReference type="Pfam" id="PF03168"/>
    </source>
</evidence>
<feature type="domain" description="Late embryogenesis abundant protein LEA-2 subgroup" evidence="1">
    <location>
        <begin position="44"/>
        <end position="127"/>
    </location>
</feature>
<organism evidence="2 3">
    <name type="scientific">Microvenator marinus</name>
    <dbReference type="NCBI Taxonomy" id="2600177"/>
    <lineage>
        <taxon>Bacteria</taxon>
        <taxon>Deltaproteobacteria</taxon>
        <taxon>Bradymonadales</taxon>
        <taxon>Microvenatoraceae</taxon>
        <taxon>Microvenator</taxon>
    </lineage>
</organism>
<keyword evidence="3" id="KW-1185">Reference proteome</keyword>
<dbReference type="AlphaFoldDB" id="A0A5B8Y291"/>
<dbReference type="PROSITE" id="PS51257">
    <property type="entry name" value="PROKAR_LIPOPROTEIN"/>
    <property type="match status" value="1"/>
</dbReference>
<protein>
    <submittedName>
        <fullName evidence="2">LEA type 2 family protein</fullName>
    </submittedName>
</protein>
<dbReference type="InterPro" id="IPR004864">
    <property type="entry name" value="LEA_2"/>
</dbReference>
<accession>A0A5B8Y291</accession>
<dbReference type="Pfam" id="PF03168">
    <property type="entry name" value="LEA_2"/>
    <property type="match status" value="1"/>
</dbReference>
<dbReference type="RefSeq" id="WP_146963042.1">
    <property type="nucleotide sequence ID" value="NZ_CP042467.1"/>
</dbReference>
<dbReference type="OrthoDB" id="5513189at2"/>